<dbReference type="STRING" id="34508.A0A4U8UP00"/>
<sequence>MVSTIQRRFVNPVAIKRALHAELHRLPRSSNRTSDLRHTHEILKRITRQLAELGEDINHPQVEAIITSKWPHELVSDLLRRKEISPQWNSTQMRQEIDNLISLREEVSQVCPSSRQDLVPRSPESQSARTDFFDSVQITRTSLPNDSNVPTAEKAIHLVPVHNTRCPTTGRSEPASSKCA</sequence>
<dbReference type="AlphaFoldDB" id="A0A4U8UP00"/>
<evidence type="ECO:0000313" key="1">
    <source>
        <dbReference type="EMBL" id="TMS33238.1"/>
    </source>
</evidence>
<organism evidence="1 2">
    <name type="scientific">Steinernema carpocapsae</name>
    <name type="common">Entomopathogenic nematode</name>
    <dbReference type="NCBI Taxonomy" id="34508"/>
    <lineage>
        <taxon>Eukaryota</taxon>
        <taxon>Metazoa</taxon>
        <taxon>Ecdysozoa</taxon>
        <taxon>Nematoda</taxon>
        <taxon>Chromadorea</taxon>
        <taxon>Rhabditida</taxon>
        <taxon>Tylenchina</taxon>
        <taxon>Panagrolaimomorpha</taxon>
        <taxon>Strongyloidoidea</taxon>
        <taxon>Steinernematidae</taxon>
        <taxon>Steinernema</taxon>
    </lineage>
</organism>
<evidence type="ECO:0000313" key="2">
    <source>
        <dbReference type="Proteomes" id="UP000298663"/>
    </source>
</evidence>
<protein>
    <submittedName>
        <fullName evidence="1">Uncharacterized protein</fullName>
    </submittedName>
</protein>
<reference evidence="1 2" key="2">
    <citation type="journal article" date="2019" name="G3 (Bethesda)">
        <title>Hybrid Assembly of the Genome of the Entomopathogenic Nematode Steinernema carpocapsae Identifies the X-Chromosome.</title>
        <authorList>
            <person name="Serra L."/>
            <person name="Macchietto M."/>
            <person name="Macias-Munoz A."/>
            <person name="McGill C.J."/>
            <person name="Rodriguez I.M."/>
            <person name="Rodriguez B."/>
            <person name="Murad R."/>
            <person name="Mortazavi A."/>
        </authorList>
    </citation>
    <scope>NUCLEOTIDE SEQUENCE [LARGE SCALE GENOMIC DNA]</scope>
    <source>
        <strain evidence="1 2">ALL</strain>
    </source>
</reference>
<keyword evidence="2" id="KW-1185">Reference proteome</keyword>
<proteinExistence type="predicted"/>
<dbReference type="EMBL" id="AZBU02000001">
    <property type="protein sequence ID" value="TMS33238.1"/>
    <property type="molecule type" value="Genomic_DNA"/>
</dbReference>
<gene>
    <name evidence="1" type="ORF">L596_001000</name>
</gene>
<reference evidence="1 2" key="1">
    <citation type="journal article" date="2015" name="Genome Biol.">
        <title>Comparative genomics of Steinernema reveals deeply conserved gene regulatory networks.</title>
        <authorList>
            <person name="Dillman A.R."/>
            <person name="Macchietto M."/>
            <person name="Porter C.F."/>
            <person name="Rogers A."/>
            <person name="Williams B."/>
            <person name="Antoshechkin I."/>
            <person name="Lee M.M."/>
            <person name="Goodwin Z."/>
            <person name="Lu X."/>
            <person name="Lewis E.E."/>
            <person name="Goodrich-Blair H."/>
            <person name="Stock S.P."/>
            <person name="Adams B.J."/>
            <person name="Sternberg P.W."/>
            <person name="Mortazavi A."/>
        </authorList>
    </citation>
    <scope>NUCLEOTIDE SEQUENCE [LARGE SCALE GENOMIC DNA]</scope>
    <source>
        <strain evidence="1 2">ALL</strain>
    </source>
</reference>
<comment type="caution">
    <text evidence="1">The sequence shown here is derived from an EMBL/GenBank/DDBJ whole genome shotgun (WGS) entry which is preliminary data.</text>
</comment>
<accession>A0A4U8UP00</accession>
<name>A0A4U8UP00_STECR</name>
<dbReference type="Proteomes" id="UP000298663">
    <property type="component" value="Unassembled WGS sequence"/>
</dbReference>
<dbReference type="OrthoDB" id="5868776at2759"/>